<evidence type="ECO:0000313" key="13">
    <source>
        <dbReference type="Proteomes" id="UP001341281"/>
    </source>
</evidence>
<dbReference type="SUPFAM" id="SSF57756">
    <property type="entry name" value="Retrovirus zinc finger-like domains"/>
    <property type="match status" value="1"/>
</dbReference>
<accession>A0AAQ3SPJ8</accession>
<feature type="region of interest" description="Disordered" evidence="10">
    <location>
        <begin position="367"/>
        <end position="437"/>
    </location>
</feature>
<evidence type="ECO:0000256" key="2">
    <source>
        <dbReference type="ARBA" id="ARBA00004123"/>
    </source>
</evidence>
<keyword evidence="9" id="KW-0175">Coiled coil</keyword>
<feature type="coiled-coil region" evidence="9">
    <location>
        <begin position="877"/>
        <end position="908"/>
    </location>
</feature>
<keyword evidence="6" id="KW-0378">Hydrolase</keyword>
<feature type="region of interest" description="Disordered" evidence="10">
    <location>
        <begin position="312"/>
        <end position="355"/>
    </location>
</feature>
<keyword evidence="8" id="KW-0863">Zinc-finger</keyword>
<comment type="cofactor">
    <cofactor evidence="1">
        <name>a divalent metal cation</name>
        <dbReference type="ChEBI" id="CHEBI:60240"/>
    </cofactor>
</comment>
<dbReference type="PANTHER" id="PTHR22930:SF280">
    <property type="entry name" value="OS11G0202600 PROTEIN"/>
    <property type="match status" value="1"/>
</dbReference>
<dbReference type="Pfam" id="PF26138">
    <property type="entry name" value="DUF8040"/>
    <property type="match status" value="1"/>
</dbReference>
<dbReference type="InterPro" id="IPR058353">
    <property type="entry name" value="DUF8040"/>
</dbReference>
<dbReference type="InterPro" id="IPR024752">
    <property type="entry name" value="Myb/SANT-like_dom"/>
</dbReference>
<keyword evidence="4" id="KW-0540">Nuclease</keyword>
<dbReference type="InterPro" id="IPR001878">
    <property type="entry name" value="Znf_CCHC"/>
</dbReference>
<dbReference type="Pfam" id="PF14223">
    <property type="entry name" value="Retrotran_gag_2"/>
    <property type="match status" value="1"/>
</dbReference>
<name>A0AAQ3SPJ8_PASNO</name>
<evidence type="ECO:0000256" key="3">
    <source>
        <dbReference type="ARBA" id="ARBA00006958"/>
    </source>
</evidence>
<dbReference type="InterPro" id="IPR027806">
    <property type="entry name" value="HARBI1_dom"/>
</dbReference>
<dbReference type="Pfam" id="PF00098">
    <property type="entry name" value="zf-CCHC"/>
    <property type="match status" value="1"/>
</dbReference>
<keyword evidence="13" id="KW-1185">Reference proteome</keyword>
<feature type="region of interest" description="Disordered" evidence="10">
    <location>
        <begin position="563"/>
        <end position="643"/>
    </location>
</feature>
<evidence type="ECO:0000256" key="8">
    <source>
        <dbReference type="PROSITE-ProRule" id="PRU00047"/>
    </source>
</evidence>
<evidence type="ECO:0000256" key="6">
    <source>
        <dbReference type="ARBA" id="ARBA00022801"/>
    </source>
</evidence>
<organism evidence="12 13">
    <name type="scientific">Paspalum notatum var. saurae</name>
    <dbReference type="NCBI Taxonomy" id="547442"/>
    <lineage>
        <taxon>Eukaryota</taxon>
        <taxon>Viridiplantae</taxon>
        <taxon>Streptophyta</taxon>
        <taxon>Embryophyta</taxon>
        <taxon>Tracheophyta</taxon>
        <taxon>Spermatophyta</taxon>
        <taxon>Magnoliopsida</taxon>
        <taxon>Liliopsida</taxon>
        <taxon>Poales</taxon>
        <taxon>Poaceae</taxon>
        <taxon>PACMAD clade</taxon>
        <taxon>Panicoideae</taxon>
        <taxon>Andropogonodae</taxon>
        <taxon>Paspaleae</taxon>
        <taxon>Paspalinae</taxon>
        <taxon>Paspalum</taxon>
    </lineage>
</organism>
<comment type="similarity">
    <text evidence="3">Belongs to the HARBI1 family.</text>
</comment>
<feature type="compositionally biased region" description="Low complexity" evidence="10">
    <location>
        <begin position="344"/>
        <end position="355"/>
    </location>
</feature>
<dbReference type="GO" id="GO:0016787">
    <property type="term" value="F:hydrolase activity"/>
    <property type="evidence" value="ECO:0007669"/>
    <property type="project" value="UniProtKB-KW"/>
</dbReference>
<evidence type="ECO:0000256" key="7">
    <source>
        <dbReference type="ARBA" id="ARBA00023242"/>
    </source>
</evidence>
<dbReference type="InterPro" id="IPR036875">
    <property type="entry name" value="Znf_CCHC_sf"/>
</dbReference>
<evidence type="ECO:0000313" key="12">
    <source>
        <dbReference type="EMBL" id="WVZ58313.1"/>
    </source>
</evidence>
<evidence type="ECO:0000256" key="4">
    <source>
        <dbReference type="ARBA" id="ARBA00022722"/>
    </source>
</evidence>
<feature type="compositionally biased region" description="Low complexity" evidence="10">
    <location>
        <begin position="591"/>
        <end position="609"/>
    </location>
</feature>
<dbReference type="SMART" id="SM00343">
    <property type="entry name" value="ZnF_C2HC"/>
    <property type="match status" value="1"/>
</dbReference>
<keyword evidence="8" id="KW-0862">Zinc</keyword>
<dbReference type="Pfam" id="PF12776">
    <property type="entry name" value="Myb_DNA-bind_3"/>
    <property type="match status" value="1"/>
</dbReference>
<dbReference type="PROSITE" id="PS50158">
    <property type="entry name" value="ZF_CCHC"/>
    <property type="match status" value="1"/>
</dbReference>
<evidence type="ECO:0000256" key="10">
    <source>
        <dbReference type="SAM" id="MobiDB-lite"/>
    </source>
</evidence>
<feature type="compositionally biased region" description="Pro residues" evidence="10">
    <location>
        <begin position="426"/>
        <end position="437"/>
    </location>
</feature>
<dbReference type="Proteomes" id="UP001341281">
    <property type="component" value="Chromosome 02"/>
</dbReference>
<evidence type="ECO:0000256" key="1">
    <source>
        <dbReference type="ARBA" id="ARBA00001968"/>
    </source>
</evidence>
<reference evidence="12 13" key="1">
    <citation type="submission" date="2024-02" db="EMBL/GenBank/DDBJ databases">
        <title>High-quality chromosome-scale genome assembly of Pensacola bahiagrass (Paspalum notatum Flugge var. saurae).</title>
        <authorList>
            <person name="Vega J.M."/>
            <person name="Podio M."/>
            <person name="Orjuela J."/>
            <person name="Siena L.A."/>
            <person name="Pessino S.C."/>
            <person name="Combes M.C."/>
            <person name="Mariac C."/>
            <person name="Albertini E."/>
            <person name="Pupilli F."/>
            <person name="Ortiz J.P.A."/>
            <person name="Leblanc O."/>
        </authorList>
    </citation>
    <scope>NUCLEOTIDE SEQUENCE [LARGE SCALE GENOMIC DNA]</scope>
    <source>
        <strain evidence="12">R1</strain>
        <tissue evidence="12">Leaf</tissue>
    </source>
</reference>
<dbReference type="GO" id="GO:0005634">
    <property type="term" value="C:nucleus"/>
    <property type="evidence" value="ECO:0007669"/>
    <property type="project" value="UniProtKB-SubCell"/>
</dbReference>
<dbReference type="InterPro" id="IPR045249">
    <property type="entry name" value="HARBI1-like"/>
</dbReference>
<protein>
    <recommendedName>
        <fullName evidence="11">CCHC-type domain-containing protein</fullName>
    </recommendedName>
</protein>
<keyword evidence="7" id="KW-0539">Nucleus</keyword>
<keyword evidence="5" id="KW-0479">Metal-binding</keyword>
<sequence length="1331" mass="149399">MSSGEGPPPVFNGDDFLYWKVHMESYMEAIDPLLYTAAVTGFLAVVDKDKPTTSEQNYEKWNANARNVLFCGLCKEVFNHVRTIKDAHKLWEEICALHEGTLSEREQRHSTLSKKLSDFRMLSHENANEMYSRLNVLVEEINGLGLTKIKEDDVARKILDLLPVDKYGHIVTVLHQTDLSKATPSGVLGKINAHEMYMHITPDAEPPSNKKDIALKASSSKEKKSTPKKIIVVDTQEEDEQEEEDSDDEVARLVHKVTCALGHLDKKGIKYSSSKKKFFPSKKKLEETECYKCGKLGHLSYQCRVATKKKQEKKAMKREGQKCKTPTLSDPAPASPRSSPPRLPSARRSSSAAAPARLLRCSSALLCPSRQHRDPPPTIRRHHRRSAATIGRDLRRRRSSAAATASLLRSSSALRRPSCSSGAAAGPPPAAAAPPLPQPLLLRRCSSASASTPGSSPPAQPAPHVLRLHPSHRRTYSAPTPALASDVVAVTKSAPEMAGFGGDRTGDYFSQPDPYSQDEGFDLFSDDAARTPVSTSISRLGIEGLGLNSQPEEWPNLRRYRSLLQSDGGSGSNGGRRPIRSPPPRRGTGGPIRTIGLPRPRDGGLSSSRGRGRRLPLASVGPGGPSGLRHNASDGTELDDDKDVHDIVQIDKSKKNIAKKIDKANWSSHNNTVLLQVLFEQIELGNYNKGIMSREGYRQLCAKYHCATGLRHDTKQLGGRIRTLKQMYGFIKDMHTDSGLGRDDQGWPTASKDWWDTKTKGCQEFKKLKWGPPEYLDLLEHCFHDVAVDGSSAFVPGQEEDEALYEDEAQENAEEEEDLEGTDNSPMSSSGHKRASSTSTRSTTDSPIKKRQSPMLKVMKQYLSMSARQSVQRNLFLKELGGKKETAEAKLEDAIKKAQQLAKQAGRRQGGIPEKILQGKKSGLVSLDIDDLDGWLDSSDEEVLQLLNEDAEREKQVMETIFFFGMYHDTYMHKSRRRTSPESGHEWVMRNIADETECYKMFRMTPPMFYRLHDLLVQSYGLKSTSKSNSMEALGMFLWMVGASQSVRQVDNRLQRSLETVHRNFGNVLKCLVKLAADIIRPVDPDFKTVHQRLQCPRFRPHFNDCIGAIDGTHVEVVVPNDKKVQYICRKGHTTQNVLAVVDFDMRFTFVLAGWPGSVHDMRVFNDAINKYKERFPHPPLGKYYLVDSGYPNRAGYLAPYKGTKYHLPEFRNSGMPRGMKETFNFAHSSLRNVVERAFGVLKMKWRMLLKVPRYPPAKQARIIVACMALHNFIRESKLMDEHFDRCDRDEHYVPIEASMSQPRTGDMDRLDEDRNMNESRDQLAKALYNR</sequence>
<feature type="domain" description="CCHC-type" evidence="11">
    <location>
        <begin position="290"/>
        <end position="304"/>
    </location>
</feature>
<feature type="compositionally biased region" description="Acidic residues" evidence="10">
    <location>
        <begin position="805"/>
        <end position="821"/>
    </location>
</feature>
<dbReference type="GO" id="GO:0004518">
    <property type="term" value="F:nuclease activity"/>
    <property type="evidence" value="ECO:0007669"/>
    <property type="project" value="UniProtKB-KW"/>
</dbReference>
<feature type="compositionally biased region" description="Low complexity" evidence="10">
    <location>
        <begin position="836"/>
        <end position="846"/>
    </location>
</feature>
<evidence type="ECO:0000259" key="11">
    <source>
        <dbReference type="PROSITE" id="PS50158"/>
    </source>
</evidence>
<gene>
    <name evidence="12" type="ORF">U9M48_008594</name>
</gene>
<feature type="compositionally biased region" description="Low complexity" evidence="10">
    <location>
        <begin position="400"/>
        <end position="425"/>
    </location>
</feature>
<dbReference type="GO" id="GO:0003676">
    <property type="term" value="F:nucleic acid binding"/>
    <property type="evidence" value="ECO:0007669"/>
    <property type="project" value="InterPro"/>
</dbReference>
<feature type="compositionally biased region" description="Basic and acidic residues" evidence="10">
    <location>
        <begin position="313"/>
        <end position="322"/>
    </location>
</feature>
<dbReference type="GO" id="GO:0008270">
    <property type="term" value="F:zinc ion binding"/>
    <property type="evidence" value="ECO:0007669"/>
    <property type="project" value="UniProtKB-KW"/>
</dbReference>
<evidence type="ECO:0000256" key="5">
    <source>
        <dbReference type="ARBA" id="ARBA00022723"/>
    </source>
</evidence>
<proteinExistence type="inferred from homology"/>
<dbReference type="PANTHER" id="PTHR22930">
    <property type="match status" value="1"/>
</dbReference>
<feature type="region of interest" description="Disordered" evidence="10">
    <location>
        <begin position="805"/>
        <end position="855"/>
    </location>
</feature>
<feature type="region of interest" description="Disordered" evidence="10">
    <location>
        <begin position="446"/>
        <end position="465"/>
    </location>
</feature>
<comment type="subcellular location">
    <subcellularLocation>
        <location evidence="2">Nucleus</location>
    </subcellularLocation>
</comment>
<evidence type="ECO:0000256" key="9">
    <source>
        <dbReference type="SAM" id="Coils"/>
    </source>
</evidence>
<dbReference type="EMBL" id="CP144746">
    <property type="protein sequence ID" value="WVZ58313.1"/>
    <property type="molecule type" value="Genomic_DNA"/>
</dbReference>
<dbReference type="Pfam" id="PF13359">
    <property type="entry name" value="DDE_Tnp_4"/>
    <property type="match status" value="1"/>
</dbReference>